<dbReference type="Pfam" id="PF12646">
    <property type="entry name" value="DUF3783"/>
    <property type="match status" value="1"/>
</dbReference>
<evidence type="ECO:0000313" key="2">
    <source>
        <dbReference type="EMBL" id="SFF81560.1"/>
    </source>
</evidence>
<organism evidence="2 3">
    <name type="scientific">Clostridium cadaveris</name>
    <dbReference type="NCBI Taxonomy" id="1529"/>
    <lineage>
        <taxon>Bacteria</taxon>
        <taxon>Bacillati</taxon>
        <taxon>Bacillota</taxon>
        <taxon>Clostridia</taxon>
        <taxon>Eubacteriales</taxon>
        <taxon>Clostridiaceae</taxon>
        <taxon>Clostridium</taxon>
    </lineage>
</organism>
<dbReference type="Proteomes" id="UP000182135">
    <property type="component" value="Unassembled WGS sequence"/>
</dbReference>
<accession>A0A1I2LSZ8</accession>
<dbReference type="PIRSF" id="PIRSF014543">
    <property type="entry name" value="UCP014543"/>
    <property type="match status" value="1"/>
</dbReference>
<dbReference type="Proteomes" id="UP000246114">
    <property type="component" value="Unassembled WGS sequence"/>
</dbReference>
<dbReference type="EMBL" id="FOOE01000011">
    <property type="protein sequence ID" value="SFF81560.1"/>
    <property type="molecule type" value="Genomic_DNA"/>
</dbReference>
<keyword evidence="3" id="KW-1185">Reference proteome</keyword>
<reference evidence="1 4" key="2">
    <citation type="submission" date="2018-03" db="EMBL/GenBank/DDBJ databases">
        <title>The uncultured portion of the human microbiome is neutrally assembled.</title>
        <authorList>
            <person name="Jeraldo P."/>
            <person name="Boardman L."/>
            <person name="White B.A."/>
            <person name="Nelson H."/>
            <person name="Goldenfeld N."/>
            <person name="Chia N."/>
        </authorList>
    </citation>
    <scope>NUCLEOTIDE SEQUENCE [LARGE SCALE GENOMIC DNA]</scope>
    <source>
        <strain evidence="1">CIM:MAG 903</strain>
    </source>
</reference>
<reference evidence="2 3" key="1">
    <citation type="submission" date="2016-10" db="EMBL/GenBank/DDBJ databases">
        <authorList>
            <person name="de Groot N.N."/>
        </authorList>
    </citation>
    <scope>NUCLEOTIDE SEQUENCE [LARGE SCALE GENOMIC DNA]</scope>
    <source>
        <strain evidence="2 3">NLAE-zl-G419</strain>
    </source>
</reference>
<protein>
    <submittedName>
        <fullName evidence="1">DUF3783 domain-containing protein</fullName>
    </submittedName>
</protein>
<dbReference type="InterPro" id="IPR016621">
    <property type="entry name" value="UCP014543"/>
</dbReference>
<dbReference type="GeneID" id="90546363"/>
<evidence type="ECO:0000313" key="1">
    <source>
        <dbReference type="EMBL" id="PWL52263.1"/>
    </source>
</evidence>
<dbReference type="EMBL" id="QAMZ01000051">
    <property type="protein sequence ID" value="PWL52263.1"/>
    <property type="molecule type" value="Genomic_DNA"/>
</dbReference>
<dbReference type="AlphaFoldDB" id="A0A1I2LSZ8"/>
<evidence type="ECO:0000313" key="4">
    <source>
        <dbReference type="Proteomes" id="UP000246114"/>
    </source>
</evidence>
<evidence type="ECO:0000313" key="3">
    <source>
        <dbReference type="Proteomes" id="UP000182135"/>
    </source>
</evidence>
<dbReference type="STRING" id="1529.SAMN04487885_11178"/>
<proteinExistence type="predicted"/>
<dbReference type="RefSeq" id="WP_027638440.1">
    <property type="nucleotide sequence ID" value="NZ_BAAACD010000016.1"/>
</dbReference>
<name>A0A1I2LSZ8_9CLOT</name>
<gene>
    <name evidence="1" type="ORF">DBY38_11875</name>
    <name evidence="2" type="ORF">SAMN04487885_11178</name>
</gene>
<sequence>MNSKRLLLVYGLTKEEKDFLSISRIEYIDIKPDMASCKIADIINGKAHMGTVTKLPDEKVILMDGYNQNEIMNMVKLIRAGIGKTPILAAVTENSSKWSFNYLLNHLVEEREWYRNNSKK</sequence>
<dbReference type="eggNOG" id="ENOG5033FFM">
    <property type="taxonomic scope" value="Bacteria"/>
</dbReference>
<dbReference type="OrthoDB" id="2053609at2"/>